<comment type="caution">
    <text evidence="2">The sequence shown here is derived from an EMBL/GenBank/DDBJ whole genome shotgun (WGS) entry which is preliminary data.</text>
</comment>
<dbReference type="Pfam" id="PF02515">
    <property type="entry name" value="CoA_transf_3"/>
    <property type="match status" value="1"/>
</dbReference>
<evidence type="ECO:0000256" key="1">
    <source>
        <dbReference type="ARBA" id="ARBA00008383"/>
    </source>
</evidence>
<comment type="similarity">
    <text evidence="1">Belongs to the CoA-transferase III family.</text>
</comment>
<dbReference type="Gene3D" id="3.40.50.10540">
    <property type="entry name" value="Crotonobetainyl-coa:carnitine coa-transferase, domain 1"/>
    <property type="match status" value="1"/>
</dbReference>
<evidence type="ECO:0000313" key="3">
    <source>
        <dbReference type="Proteomes" id="UP001549921"/>
    </source>
</evidence>
<dbReference type="InterPro" id="IPR023606">
    <property type="entry name" value="CoA-Trfase_III_dom_1_sf"/>
</dbReference>
<organism evidence="2 3">
    <name type="scientific">Loxostege sticticalis</name>
    <name type="common">Beet webworm moth</name>
    <dbReference type="NCBI Taxonomy" id="481309"/>
    <lineage>
        <taxon>Eukaryota</taxon>
        <taxon>Metazoa</taxon>
        <taxon>Ecdysozoa</taxon>
        <taxon>Arthropoda</taxon>
        <taxon>Hexapoda</taxon>
        <taxon>Insecta</taxon>
        <taxon>Pterygota</taxon>
        <taxon>Neoptera</taxon>
        <taxon>Endopterygota</taxon>
        <taxon>Lepidoptera</taxon>
        <taxon>Glossata</taxon>
        <taxon>Ditrysia</taxon>
        <taxon>Pyraloidea</taxon>
        <taxon>Crambidae</taxon>
        <taxon>Pyraustinae</taxon>
        <taxon>Loxostege</taxon>
    </lineage>
</organism>
<dbReference type="PANTHER" id="PTHR48228:SF5">
    <property type="entry name" value="ALPHA-METHYLACYL-COA RACEMASE"/>
    <property type="match status" value="1"/>
</dbReference>
<gene>
    <name evidence="2" type="ORF">ABMA28_013692</name>
</gene>
<dbReference type="InterPro" id="IPR003673">
    <property type="entry name" value="CoA-Trfase_fam_III"/>
</dbReference>
<dbReference type="SUPFAM" id="SSF89796">
    <property type="entry name" value="CoA-transferase family III (CaiB/BaiF)"/>
    <property type="match status" value="1"/>
</dbReference>
<sequence>MALRGIKVIEFLGLAPGPLCGTFLADFGANVTVINKIESSPYDVLPNGKRVISVDIKSKEGLDIVNKLCASSDVLLDTFRPGVMEKLGLGPDLLTKKNPRLIYARLTGYGQTGPYKGKAGHDINYVAMSGILSLLGRNGEPPMPPINLLADFAGGSLLCTLGIILALFERTKSGKGQVIDCGMTEGLAYLSTWLFKSHDRLLSGAPGTNLLDGGFPFYATYKTKDGKFMAVGALEPQFYLNLLKGLQLSPEEYPQMDVQVCRKKFEEIFLSKTQEEWCEIFKNLDACVTPVLDIDSVDSHDYHKAKKTFYRDDHQTILPEPSPILSRTPGVSVGREPQPLPGQHTVQILKELGYTNIQIKELVSKGHVYANEKSKL</sequence>
<dbReference type="AlphaFoldDB" id="A0ABD0TJ76"/>
<dbReference type="InterPro" id="IPR050509">
    <property type="entry name" value="CoA-transferase_III"/>
</dbReference>
<dbReference type="PANTHER" id="PTHR48228">
    <property type="entry name" value="SUCCINYL-COA--D-CITRAMALATE COA-TRANSFERASE"/>
    <property type="match status" value="1"/>
</dbReference>
<dbReference type="EMBL" id="JBEDNZ010000004">
    <property type="protein sequence ID" value="KAL0849391.1"/>
    <property type="molecule type" value="Genomic_DNA"/>
</dbReference>
<reference evidence="2 3" key="1">
    <citation type="submission" date="2024-06" db="EMBL/GenBank/DDBJ databases">
        <title>A chromosome-level genome assembly of beet webworm, Loxostege sticticalis.</title>
        <authorList>
            <person name="Zhang Y."/>
        </authorList>
    </citation>
    <scope>NUCLEOTIDE SEQUENCE [LARGE SCALE GENOMIC DNA]</scope>
    <source>
        <strain evidence="2">AQ028</strain>
        <tissue evidence="2">Male pupae</tissue>
    </source>
</reference>
<name>A0ABD0TJ76_LOXSC</name>
<dbReference type="Gene3D" id="3.30.1540.10">
    <property type="entry name" value="formyl-coa transferase, domain 3"/>
    <property type="match status" value="1"/>
</dbReference>
<protein>
    <recommendedName>
        <fullName evidence="4">Alpha-methylacyl-CoA racemase</fullName>
    </recommendedName>
</protein>
<dbReference type="InterPro" id="IPR044855">
    <property type="entry name" value="CoA-Trfase_III_dom3_sf"/>
</dbReference>
<dbReference type="Proteomes" id="UP001549921">
    <property type="component" value="Unassembled WGS sequence"/>
</dbReference>
<evidence type="ECO:0008006" key="4">
    <source>
        <dbReference type="Google" id="ProtNLM"/>
    </source>
</evidence>
<proteinExistence type="inferred from homology"/>
<accession>A0ABD0TJ76</accession>
<evidence type="ECO:0000313" key="2">
    <source>
        <dbReference type="EMBL" id="KAL0849391.1"/>
    </source>
</evidence>